<reference evidence="1 2" key="1">
    <citation type="journal article" date="2013" name="Stand. Genomic Sci.">
        <title>Genomic Encyclopedia of Type Strains, Phase I: The one thousand microbial genomes (KMG-I) project.</title>
        <authorList>
            <person name="Kyrpides N.C."/>
            <person name="Woyke T."/>
            <person name="Eisen J.A."/>
            <person name="Garrity G."/>
            <person name="Lilburn T.G."/>
            <person name="Beck B.J."/>
            <person name="Whitman W.B."/>
            <person name="Hugenholtz P."/>
            <person name="Klenk H.P."/>
        </authorList>
    </citation>
    <scope>NUCLEOTIDE SEQUENCE [LARGE SCALE GENOMIC DNA]</scope>
    <source>
        <strain evidence="1 2">DSM 13484</strain>
    </source>
</reference>
<dbReference type="Proteomes" id="UP000316778">
    <property type="component" value="Unassembled WGS sequence"/>
</dbReference>
<keyword evidence="2" id="KW-1185">Reference proteome</keyword>
<dbReference type="AlphaFoldDB" id="A0A562T2H9"/>
<evidence type="ECO:0000313" key="1">
    <source>
        <dbReference type="EMBL" id="TWI87851.1"/>
    </source>
</evidence>
<protein>
    <recommendedName>
        <fullName evidence="3">Transcriptional regulator</fullName>
    </recommendedName>
</protein>
<comment type="caution">
    <text evidence="1">The sequence shown here is derived from an EMBL/GenBank/DDBJ whole genome shotgun (WGS) entry which is preliminary data.</text>
</comment>
<evidence type="ECO:0000313" key="2">
    <source>
        <dbReference type="Proteomes" id="UP000316778"/>
    </source>
</evidence>
<accession>A0A562T2H9</accession>
<organism evidence="1 2">
    <name type="scientific">Chitinophaga japonensis</name>
    <name type="common">Flexibacter japonensis</name>
    <dbReference type="NCBI Taxonomy" id="104662"/>
    <lineage>
        <taxon>Bacteria</taxon>
        <taxon>Pseudomonadati</taxon>
        <taxon>Bacteroidota</taxon>
        <taxon>Chitinophagia</taxon>
        <taxon>Chitinophagales</taxon>
        <taxon>Chitinophagaceae</taxon>
        <taxon>Chitinophaga</taxon>
    </lineage>
</organism>
<evidence type="ECO:0008006" key="3">
    <source>
        <dbReference type="Google" id="ProtNLM"/>
    </source>
</evidence>
<name>A0A562T2H9_CHIJA</name>
<dbReference type="EMBL" id="VLLG01000003">
    <property type="protein sequence ID" value="TWI87851.1"/>
    <property type="molecule type" value="Genomic_DNA"/>
</dbReference>
<proteinExistence type="predicted"/>
<gene>
    <name evidence="1" type="ORF">LX66_1922</name>
</gene>
<sequence>MDTNEKLATFFRAIENDPRISITHIGVFSAILQYWQSHEGRNPVEAYSYDIMPLAKISSSKTYHRCIRDLNAYGYVRYEASFKRNQASKIYLN</sequence>